<protein>
    <submittedName>
        <fullName evidence="1">Uncharacterized protein</fullName>
    </submittedName>
</protein>
<evidence type="ECO:0000313" key="2">
    <source>
        <dbReference type="Proteomes" id="UP000013015"/>
    </source>
</evidence>
<comment type="caution">
    <text evidence="1">The sequence shown here is derived from an EMBL/GenBank/DDBJ whole genome shotgun (WGS) entry which is preliminary data.</text>
</comment>
<dbReference type="EMBL" id="AQHZ01000016">
    <property type="protein sequence ID" value="ENO18177.1"/>
    <property type="molecule type" value="Genomic_DNA"/>
</dbReference>
<sequence>MIDLSVFVRYVGQVVGSAEFRGEVRRLRETLQENCEQTGSIVKVTAVVPFDYGRGQFARIDADIDALNSDEAEKAFDELLKRSAAIKSLERNIDDPEVEELFLERGRLLSAVG</sequence>
<reference evidence="1 2" key="1">
    <citation type="submission" date="2013-03" db="EMBL/GenBank/DDBJ databases">
        <title>Reference genome for the Human Microbiome Project.</title>
        <authorList>
            <person name="Aqrawi P."/>
            <person name="Ayvaz T."/>
            <person name="Bess C."/>
            <person name="Blankenburg K."/>
            <person name="Coyle M."/>
            <person name="Deng J."/>
            <person name="Forbes L."/>
            <person name="Fowler G."/>
            <person name="Francisco L."/>
            <person name="Fu Q."/>
            <person name="Gibbs R."/>
            <person name="Gross S."/>
            <person name="Gubbala S."/>
            <person name="Hale W."/>
            <person name="Hemphill L."/>
            <person name="Highlander S."/>
            <person name="Hirani K."/>
            <person name="Jackson L."/>
            <person name="Jakkamsetti A."/>
            <person name="Javaid M."/>
            <person name="Jayaseelan J.C."/>
            <person name="Jiang H."/>
            <person name="Joshi V."/>
            <person name="Korchina V."/>
            <person name="Kovar C."/>
            <person name="Lara F."/>
            <person name="Lee S."/>
            <person name="Liu Y."/>
            <person name="Mata R."/>
            <person name="Mathew T."/>
            <person name="Munidasa M."/>
            <person name="Muzny D."/>
            <person name="Nazareth L."/>
            <person name="Ngo R."/>
            <person name="Nguyen L."/>
            <person name="Nguyen N."/>
            <person name="Okwuonu G."/>
            <person name="Ongeri F."/>
            <person name="Palculict T."/>
            <person name="Patil S."/>
            <person name="Petrosino J."/>
            <person name="Pham C."/>
            <person name="Pham P."/>
            <person name="Pu L.-L."/>
            <person name="Qin X."/>
            <person name="Qu J."/>
            <person name="Reid J."/>
            <person name="Ross M."/>
            <person name="Ruth R."/>
            <person name="Saada N."/>
            <person name="San Lucas F."/>
            <person name="Santibanez J."/>
            <person name="Shang Y."/>
            <person name="Simmons D."/>
            <person name="Song X.-Z."/>
            <person name="Tang L.-Y."/>
            <person name="Thornton R."/>
            <person name="Warren J."/>
            <person name="Weissenberger G."/>
            <person name="Wilczek-Boney K."/>
            <person name="Worley K."/>
            <person name="Youmans B."/>
            <person name="Zhang J."/>
            <person name="Zhang L."/>
            <person name="Zhao Z."/>
            <person name="Zhou C."/>
            <person name="Zhu D."/>
            <person name="Zhu Y."/>
        </authorList>
    </citation>
    <scope>NUCLEOTIDE SEQUENCE [LARGE SCALE GENOMIC DNA]</scope>
    <source>
        <strain evidence="1 2">F0333</strain>
    </source>
</reference>
<dbReference type="Proteomes" id="UP000013015">
    <property type="component" value="Unassembled WGS sequence"/>
</dbReference>
<dbReference type="HOGENOM" id="CLU_2128089_0_0_11"/>
<gene>
    <name evidence="1" type="ORF">HMPREF9004_1038</name>
</gene>
<name>N6X436_9ACTO</name>
<dbReference type="AlphaFoldDB" id="N6X436"/>
<accession>N6X436</accession>
<organism evidence="1 2">
    <name type="scientific">Schaalia cardiffensis F0333</name>
    <dbReference type="NCBI Taxonomy" id="888050"/>
    <lineage>
        <taxon>Bacteria</taxon>
        <taxon>Bacillati</taxon>
        <taxon>Actinomycetota</taxon>
        <taxon>Actinomycetes</taxon>
        <taxon>Actinomycetales</taxon>
        <taxon>Actinomycetaceae</taxon>
        <taxon>Schaalia</taxon>
    </lineage>
</organism>
<evidence type="ECO:0000313" key="1">
    <source>
        <dbReference type="EMBL" id="ENO18177.1"/>
    </source>
</evidence>
<proteinExistence type="predicted"/>
<keyword evidence="2" id="KW-1185">Reference proteome</keyword>